<gene>
    <name evidence="1" type="ORF">QLH32_06465</name>
</gene>
<dbReference type="Proteomes" id="UP001229836">
    <property type="component" value="Chromosome"/>
</dbReference>
<dbReference type="EMBL" id="CP125669">
    <property type="protein sequence ID" value="WHP07099.1"/>
    <property type="molecule type" value="Genomic_DNA"/>
</dbReference>
<sequence>MENRENSKFLRDDDIYYLPVPVDPDDLKHSSILAQLDKENKLQKNRILILDDSDDTDVYELSNKVITENPIKKIENFANFCGALGAKELIFEMEKSDQDYSKMSGSVGGGASDFAKAGMEISREMQEKIRQKIKKEYCWEGGEPDLEKAEQLFNLYRLEREDGLGDLLGLMKNKNNPLKRKVVHLDITRDLKDTVKVFAKAELPKIPKLANLQMDFSSIKNIDTSLSLKVTVIFRDD</sequence>
<proteinExistence type="predicted"/>
<organism evidence="1 2">
    <name type="scientific">Acinetobacter corruptisaponis</name>
    <dbReference type="NCBI Taxonomy" id="3045147"/>
    <lineage>
        <taxon>Bacteria</taxon>
        <taxon>Pseudomonadati</taxon>
        <taxon>Pseudomonadota</taxon>
        <taxon>Gammaproteobacteria</taxon>
        <taxon>Moraxellales</taxon>
        <taxon>Moraxellaceae</taxon>
        <taxon>Acinetobacter</taxon>
    </lineage>
</organism>
<evidence type="ECO:0000313" key="1">
    <source>
        <dbReference type="EMBL" id="WHP07099.1"/>
    </source>
</evidence>
<keyword evidence="2" id="KW-1185">Reference proteome</keyword>
<dbReference type="RefSeq" id="WP_283268740.1">
    <property type="nucleotide sequence ID" value="NZ_CP125669.1"/>
</dbReference>
<evidence type="ECO:0000313" key="2">
    <source>
        <dbReference type="Proteomes" id="UP001229836"/>
    </source>
</evidence>
<accession>A0ABY8S810</accession>
<name>A0ABY8S810_9GAMM</name>
<reference evidence="1 2" key="1">
    <citation type="submission" date="2023-05" db="EMBL/GenBank/DDBJ databases">
        <title>The complete genome of Acinetobacter sp. nov KCTC 92772.</title>
        <authorList>
            <person name="Zhou G."/>
        </authorList>
    </citation>
    <scope>NUCLEOTIDE SEQUENCE [LARGE SCALE GENOMIC DNA]</scope>
    <source>
        <strain evidence="1 2">KCTC 92772</strain>
    </source>
</reference>
<protein>
    <submittedName>
        <fullName evidence="1">Uncharacterized protein</fullName>
    </submittedName>
</protein>